<dbReference type="Gene3D" id="1.10.10.10">
    <property type="entry name" value="Winged helix-like DNA-binding domain superfamily/Winged helix DNA-binding domain"/>
    <property type="match status" value="1"/>
</dbReference>
<dbReference type="GO" id="GO:0003677">
    <property type="term" value="F:DNA binding"/>
    <property type="evidence" value="ECO:0007669"/>
    <property type="project" value="UniProtKB-KW"/>
</dbReference>
<evidence type="ECO:0000256" key="2">
    <source>
        <dbReference type="ARBA" id="ARBA00023125"/>
    </source>
</evidence>
<dbReference type="InterPro" id="IPR036388">
    <property type="entry name" value="WH-like_DNA-bd_sf"/>
</dbReference>
<dbReference type="InterPro" id="IPR016032">
    <property type="entry name" value="Sig_transdc_resp-reg_C-effctor"/>
</dbReference>
<dbReference type="SUPFAM" id="SSF52172">
    <property type="entry name" value="CheY-like"/>
    <property type="match status" value="1"/>
</dbReference>
<dbReference type="InterPro" id="IPR000792">
    <property type="entry name" value="Tscrpt_reg_LuxR_C"/>
</dbReference>
<dbReference type="PANTHER" id="PTHR44688:SF16">
    <property type="entry name" value="DNA-BINDING TRANSCRIPTIONAL ACTIVATOR DEVR_DOSR"/>
    <property type="match status" value="1"/>
</dbReference>
<dbReference type="InterPro" id="IPR001789">
    <property type="entry name" value="Sig_transdc_resp-reg_receiver"/>
</dbReference>
<dbReference type="Gene3D" id="3.40.50.2300">
    <property type="match status" value="1"/>
</dbReference>
<organism evidence="7 8">
    <name type="scientific">Bifidobacterium parmae</name>
    <dbReference type="NCBI Taxonomy" id="361854"/>
    <lineage>
        <taxon>Bacteria</taxon>
        <taxon>Bacillati</taxon>
        <taxon>Actinomycetota</taxon>
        <taxon>Actinomycetes</taxon>
        <taxon>Bifidobacteriales</taxon>
        <taxon>Bifidobacteriaceae</taxon>
        <taxon>Bifidobacterium</taxon>
    </lineage>
</organism>
<name>A0A2N5J5V8_9BIFI</name>
<comment type="caution">
    <text evidence="7">The sequence shown here is derived from an EMBL/GenBank/DDBJ whole genome shotgun (WGS) entry which is preliminary data.</text>
</comment>
<evidence type="ECO:0000313" key="7">
    <source>
        <dbReference type="EMBL" id="PLS29601.1"/>
    </source>
</evidence>
<dbReference type="SUPFAM" id="SSF46894">
    <property type="entry name" value="C-terminal effector domain of the bipartite response regulators"/>
    <property type="match status" value="1"/>
</dbReference>
<keyword evidence="8" id="KW-1185">Reference proteome</keyword>
<dbReference type="EMBL" id="NMWT01000002">
    <property type="protein sequence ID" value="PLS29601.1"/>
    <property type="molecule type" value="Genomic_DNA"/>
</dbReference>
<evidence type="ECO:0000259" key="6">
    <source>
        <dbReference type="PROSITE" id="PS50110"/>
    </source>
</evidence>
<feature type="domain" description="Response regulatory" evidence="6">
    <location>
        <begin position="1"/>
        <end position="66"/>
    </location>
</feature>
<dbReference type="GO" id="GO:0000160">
    <property type="term" value="P:phosphorelay signal transduction system"/>
    <property type="evidence" value="ECO:0007669"/>
    <property type="project" value="InterPro"/>
</dbReference>
<reference evidence="7 8" key="1">
    <citation type="submission" date="2017-07" db="EMBL/GenBank/DDBJ databases">
        <title>Bifidobacterium novel species.</title>
        <authorList>
            <person name="Lugli G.A."/>
            <person name="Milani C."/>
            <person name="Duranti S."/>
            <person name="Mangifesta M."/>
        </authorList>
    </citation>
    <scope>NUCLEOTIDE SEQUENCE [LARGE SCALE GENOMIC DNA]</scope>
    <source>
        <strain evidence="7 8">77</strain>
    </source>
</reference>
<dbReference type="PANTHER" id="PTHR44688">
    <property type="entry name" value="DNA-BINDING TRANSCRIPTIONAL ACTIVATOR DEVR_DOSR"/>
    <property type="match status" value="1"/>
</dbReference>
<keyword evidence="3" id="KW-0804">Transcription</keyword>
<keyword evidence="1" id="KW-0805">Transcription regulation</keyword>
<dbReference type="InterPro" id="IPR011006">
    <property type="entry name" value="CheY-like_superfamily"/>
</dbReference>
<dbReference type="GO" id="GO:0006355">
    <property type="term" value="P:regulation of DNA-templated transcription"/>
    <property type="evidence" value="ECO:0007669"/>
    <property type="project" value="InterPro"/>
</dbReference>
<evidence type="ECO:0000256" key="1">
    <source>
        <dbReference type="ARBA" id="ARBA00023015"/>
    </source>
</evidence>
<evidence type="ECO:0000256" key="3">
    <source>
        <dbReference type="ARBA" id="ARBA00023163"/>
    </source>
</evidence>
<keyword evidence="2 7" id="KW-0238">DNA-binding</keyword>
<dbReference type="Proteomes" id="UP000235034">
    <property type="component" value="Unassembled WGS sequence"/>
</dbReference>
<dbReference type="PROSITE" id="PS50110">
    <property type="entry name" value="RESPONSE_REGULATORY"/>
    <property type="match status" value="1"/>
</dbReference>
<comment type="caution">
    <text evidence="4">Lacks conserved residue(s) required for the propagation of feature annotation.</text>
</comment>
<evidence type="ECO:0000313" key="8">
    <source>
        <dbReference type="Proteomes" id="UP000235034"/>
    </source>
</evidence>
<dbReference type="AlphaFoldDB" id="A0A2N5J5V8"/>
<accession>A0A2N5J5V8</accession>
<evidence type="ECO:0000259" key="5">
    <source>
        <dbReference type="PROSITE" id="PS50043"/>
    </source>
</evidence>
<gene>
    <name evidence="7" type="ORF">Uis4E_0238</name>
</gene>
<protein>
    <submittedName>
        <fullName evidence="7">DNA-binding response regulator</fullName>
    </submittedName>
</protein>
<evidence type="ECO:0000256" key="4">
    <source>
        <dbReference type="PROSITE-ProRule" id="PRU00169"/>
    </source>
</evidence>
<proteinExistence type="predicted"/>
<dbReference type="CDD" id="cd06170">
    <property type="entry name" value="LuxR_C_like"/>
    <property type="match status" value="1"/>
</dbReference>
<dbReference type="SMART" id="SM00421">
    <property type="entry name" value="HTH_LUXR"/>
    <property type="match status" value="1"/>
</dbReference>
<dbReference type="Pfam" id="PF00196">
    <property type="entry name" value="GerE"/>
    <property type="match status" value="1"/>
</dbReference>
<dbReference type="PRINTS" id="PR00038">
    <property type="entry name" value="HTHLUXR"/>
</dbReference>
<sequence>MSLGEKESGAWVCRRIRKSTSAVPILAMTAFSLDYYIKDASLSGAQGIVAKTDRAGMRHAIRTIASGGTWGPMFDTTTIAHIRLENQPTRKLLTGRESEAMNLAATGLRLRDVATRMNISESTVKTLIAKARSKLGATSLREAVAIWTGETDA</sequence>
<feature type="domain" description="HTH luxR-type" evidence="5">
    <location>
        <begin position="86"/>
        <end position="151"/>
    </location>
</feature>
<dbReference type="PROSITE" id="PS50043">
    <property type="entry name" value="HTH_LUXR_2"/>
    <property type="match status" value="1"/>
</dbReference>